<dbReference type="EMBL" id="CP021059">
    <property type="protein sequence ID" value="ARQ06269.1"/>
    <property type="molecule type" value="Genomic_DNA"/>
</dbReference>
<keyword evidence="2" id="KW-0813">Transport</keyword>
<dbReference type="InterPro" id="IPR045865">
    <property type="entry name" value="ACT-like_dom_sf"/>
</dbReference>
<evidence type="ECO:0000256" key="7">
    <source>
        <dbReference type="ARBA" id="ARBA00022970"/>
    </source>
</evidence>
<evidence type="ECO:0000256" key="8">
    <source>
        <dbReference type="ARBA" id="ARBA00023136"/>
    </source>
</evidence>
<dbReference type="Gene3D" id="3.40.50.300">
    <property type="entry name" value="P-loop containing nucleotide triphosphate hydrolases"/>
    <property type="match status" value="1"/>
</dbReference>
<dbReference type="SMART" id="SM00930">
    <property type="entry name" value="NIL"/>
    <property type="match status" value="1"/>
</dbReference>
<keyword evidence="3" id="KW-1003">Cell membrane</keyword>
<dbReference type="InterPro" id="IPR003439">
    <property type="entry name" value="ABC_transporter-like_ATP-bd"/>
</dbReference>
<proteinExistence type="inferred from homology"/>
<keyword evidence="10" id="KW-0378">Hydrolase</keyword>
<dbReference type="SUPFAM" id="SSF52540">
    <property type="entry name" value="P-loop containing nucleoside triphosphate hydrolases"/>
    <property type="match status" value="1"/>
</dbReference>
<sequence>MGIIEVQDVTKVYRTKKGDINALDHVNLSIEKGQVFGIVGYSGAGKSTLLRLINRLEKPTTGKVFVEGHEITALKEKALRKQRQNIGMIFQQFNLFKAKTVSDNIRYPLKLTKQYSKAEIEARVDELLNFVGLSDKKDDYPNQLSGGQKQRIGIARALATEPDILLCDEATSALDPETTDDILELLKKINERLNITIVIITHEMEVVKKICDEVAVMEKGKVVEQNKVFELFTSPQHATTKRFVHSVLNDDIPKDINISNRRLYRFIFNHEQILKPALSEVGRQYHVDFNILYGGITELTDKLFGNLLIEAVGQPEHINSALNDLIRKGIKVKEVEGFEN</sequence>
<keyword evidence="7" id="KW-0029">Amino-acid transport</keyword>
<dbReference type="STRING" id="1855823.MCCS_06190"/>
<dbReference type="InterPro" id="IPR050086">
    <property type="entry name" value="MetN_ABC_transporter-like"/>
</dbReference>
<keyword evidence="8" id="KW-0472">Membrane</keyword>
<dbReference type="Proteomes" id="UP000194154">
    <property type="component" value="Chromosome"/>
</dbReference>
<dbReference type="InterPro" id="IPR003593">
    <property type="entry name" value="AAA+_ATPase"/>
</dbReference>
<dbReference type="SMART" id="SM00382">
    <property type="entry name" value="AAA"/>
    <property type="match status" value="1"/>
</dbReference>
<dbReference type="InterPro" id="IPR017871">
    <property type="entry name" value="ABC_transporter-like_CS"/>
</dbReference>
<dbReference type="InterPro" id="IPR041701">
    <property type="entry name" value="MetN_ABC"/>
</dbReference>
<dbReference type="PANTHER" id="PTHR43166">
    <property type="entry name" value="AMINO ACID IMPORT ATP-BINDING PROTEIN"/>
    <property type="match status" value="1"/>
</dbReference>
<dbReference type="InterPro" id="IPR018449">
    <property type="entry name" value="NIL_domain"/>
</dbReference>
<dbReference type="GO" id="GO:0016887">
    <property type="term" value="F:ATP hydrolysis activity"/>
    <property type="evidence" value="ECO:0007669"/>
    <property type="project" value="InterPro"/>
</dbReference>
<feature type="domain" description="ABC transporter" evidence="9">
    <location>
        <begin position="4"/>
        <end position="244"/>
    </location>
</feature>
<comment type="similarity">
    <text evidence="1">Belongs to the ABC transporter superfamily.</text>
</comment>
<evidence type="ECO:0000256" key="5">
    <source>
        <dbReference type="ARBA" id="ARBA00022840"/>
    </source>
</evidence>
<keyword evidence="11" id="KW-1185">Reference proteome</keyword>
<evidence type="ECO:0000313" key="11">
    <source>
        <dbReference type="Proteomes" id="UP000194154"/>
    </source>
</evidence>
<evidence type="ECO:0000313" key="10">
    <source>
        <dbReference type="EMBL" id="ARQ06269.1"/>
    </source>
</evidence>
<dbReference type="Gene3D" id="3.30.70.260">
    <property type="match status" value="1"/>
</dbReference>
<dbReference type="CDD" id="cd03258">
    <property type="entry name" value="ABC_MetN_methionine_transporter"/>
    <property type="match status" value="1"/>
</dbReference>
<dbReference type="PROSITE" id="PS50893">
    <property type="entry name" value="ABC_TRANSPORTER_2"/>
    <property type="match status" value="1"/>
</dbReference>
<evidence type="ECO:0000256" key="3">
    <source>
        <dbReference type="ARBA" id="ARBA00022475"/>
    </source>
</evidence>
<dbReference type="Pfam" id="PF09383">
    <property type="entry name" value="NIL"/>
    <property type="match status" value="1"/>
</dbReference>
<dbReference type="GO" id="GO:0005886">
    <property type="term" value="C:plasma membrane"/>
    <property type="evidence" value="ECO:0007669"/>
    <property type="project" value="UniProtKB-ARBA"/>
</dbReference>
<dbReference type="PANTHER" id="PTHR43166:SF30">
    <property type="entry name" value="METHIONINE IMPORT ATP-BINDING PROTEIN METN"/>
    <property type="match status" value="1"/>
</dbReference>
<name>A0A1W7A9H7_9STAP</name>
<dbReference type="KEGG" id="mcak:MCCS_06190"/>
<dbReference type="Pfam" id="PF00005">
    <property type="entry name" value="ABC_tran"/>
    <property type="match status" value="1"/>
</dbReference>
<gene>
    <name evidence="10" type="primary">metN</name>
    <name evidence="10" type="ORF">MCCS_06190</name>
</gene>
<keyword evidence="4" id="KW-0547">Nucleotide-binding</keyword>
<dbReference type="FunFam" id="3.40.50.300:FF:000056">
    <property type="entry name" value="Cell division ATP-binding protein FtsE"/>
    <property type="match status" value="1"/>
</dbReference>
<dbReference type="InterPro" id="IPR027417">
    <property type="entry name" value="P-loop_NTPase"/>
</dbReference>
<accession>A0A1W7A9H7</accession>
<evidence type="ECO:0000256" key="4">
    <source>
        <dbReference type="ARBA" id="ARBA00022741"/>
    </source>
</evidence>
<evidence type="ECO:0000256" key="2">
    <source>
        <dbReference type="ARBA" id="ARBA00022448"/>
    </source>
</evidence>
<dbReference type="PROSITE" id="PS00211">
    <property type="entry name" value="ABC_TRANSPORTER_1"/>
    <property type="match status" value="1"/>
</dbReference>
<keyword evidence="6" id="KW-1278">Translocase</keyword>
<evidence type="ECO:0000256" key="1">
    <source>
        <dbReference type="ARBA" id="ARBA00005417"/>
    </source>
</evidence>
<evidence type="ECO:0000256" key="6">
    <source>
        <dbReference type="ARBA" id="ARBA00022967"/>
    </source>
</evidence>
<reference evidence="10 11" key="1">
    <citation type="journal article" date="2017" name="Int. J. Syst. Evol. Microbiol.">
        <title>Macrococcus canis sp. nov., a skin bacterium associated with infections in dogs.</title>
        <authorList>
            <person name="Gobeli Brawand S."/>
            <person name="Cotting K."/>
            <person name="Gomez-Sanz E."/>
            <person name="Collaud A."/>
            <person name="Thomann A."/>
            <person name="Brodard I."/>
            <person name="Rodriguez-Campos S."/>
            <person name="Strauss C."/>
            <person name="Perreten V."/>
        </authorList>
    </citation>
    <scope>NUCLEOTIDE SEQUENCE [LARGE SCALE GENOMIC DNA]</scope>
    <source>
        <strain evidence="10 11">KM45013</strain>
    </source>
</reference>
<dbReference type="GO" id="GO:0005524">
    <property type="term" value="F:ATP binding"/>
    <property type="evidence" value="ECO:0007669"/>
    <property type="project" value="UniProtKB-KW"/>
</dbReference>
<keyword evidence="5 10" id="KW-0067">ATP-binding</keyword>
<protein>
    <submittedName>
        <fullName evidence="10">Methionine import ATP-binding protein MetN</fullName>
        <ecNumber evidence="10">3.6.3.-</ecNumber>
    </submittedName>
</protein>
<dbReference type="GO" id="GO:0006865">
    <property type="term" value="P:amino acid transport"/>
    <property type="evidence" value="ECO:0007669"/>
    <property type="project" value="UniProtKB-KW"/>
</dbReference>
<dbReference type="EC" id="3.6.3.-" evidence="10"/>
<organism evidence="10 11">
    <name type="scientific">Macrococcoides canis</name>
    <dbReference type="NCBI Taxonomy" id="1855823"/>
    <lineage>
        <taxon>Bacteria</taxon>
        <taxon>Bacillati</taxon>
        <taxon>Bacillota</taxon>
        <taxon>Bacilli</taxon>
        <taxon>Bacillales</taxon>
        <taxon>Staphylococcaceae</taxon>
        <taxon>Macrococcoides</taxon>
    </lineage>
</organism>
<dbReference type="AlphaFoldDB" id="A0A1W7A9H7"/>
<evidence type="ECO:0000259" key="9">
    <source>
        <dbReference type="PROSITE" id="PS50893"/>
    </source>
</evidence>
<dbReference type="SUPFAM" id="SSF55021">
    <property type="entry name" value="ACT-like"/>
    <property type="match status" value="1"/>
</dbReference>